<dbReference type="PANTHER" id="PTHR33365:SF6">
    <property type="entry name" value="OXIDASE USTYA"/>
    <property type="match status" value="1"/>
</dbReference>
<dbReference type="Proteomes" id="UP000799424">
    <property type="component" value="Unassembled WGS sequence"/>
</dbReference>
<dbReference type="OrthoDB" id="3687641at2759"/>
<dbReference type="Pfam" id="PF11807">
    <property type="entry name" value="UstYa"/>
    <property type="match status" value="1"/>
</dbReference>
<name>A0A6A7ADU5_9PLEO</name>
<dbReference type="EMBL" id="MU006218">
    <property type="protein sequence ID" value="KAF2831054.1"/>
    <property type="molecule type" value="Genomic_DNA"/>
</dbReference>
<keyword evidence="2" id="KW-1133">Transmembrane helix</keyword>
<proteinExistence type="inferred from homology"/>
<dbReference type="AlphaFoldDB" id="A0A6A7ADU5"/>
<keyword evidence="4" id="KW-1185">Reference proteome</keyword>
<organism evidence="3 4">
    <name type="scientific">Ophiobolus disseminans</name>
    <dbReference type="NCBI Taxonomy" id="1469910"/>
    <lineage>
        <taxon>Eukaryota</taxon>
        <taxon>Fungi</taxon>
        <taxon>Dikarya</taxon>
        <taxon>Ascomycota</taxon>
        <taxon>Pezizomycotina</taxon>
        <taxon>Dothideomycetes</taxon>
        <taxon>Pleosporomycetidae</taxon>
        <taxon>Pleosporales</taxon>
        <taxon>Pleosporineae</taxon>
        <taxon>Phaeosphaeriaceae</taxon>
        <taxon>Ophiobolus</taxon>
    </lineage>
</organism>
<keyword evidence="2" id="KW-0812">Transmembrane</keyword>
<evidence type="ECO:0000313" key="4">
    <source>
        <dbReference type="Proteomes" id="UP000799424"/>
    </source>
</evidence>
<evidence type="ECO:0000256" key="2">
    <source>
        <dbReference type="SAM" id="Phobius"/>
    </source>
</evidence>
<dbReference type="InterPro" id="IPR021765">
    <property type="entry name" value="UstYa-like"/>
</dbReference>
<comment type="similarity">
    <text evidence="1">Belongs to the ustYa family.</text>
</comment>
<sequence>MGEDRIVEPSSTQAKNVLGPLAKFLRLYKLRITDFTYSFPRPSSRRNPSPTMSGQGVEEKLLYSERRSYSDDDSESYSTNERITSAHRMSYDITRISICALSVSFILNCVLLAAYLSAKSQIYLCPSEYSGLGLTTKATYWQSTAYTDPNRTVSDAAWEAIDTSPNTISLDKDYTRKHDLSDSIPFPWDQSKGLYIVKAFHQIHCLKNIRHAYNEALVSHPGQHQLIAAEHIYHCLDILRQDIMCRPDDTPMPTTQERHKIGDGQERKCKDWDALIAWTQQPKREACFKMMNDYRRMHTLEQFAFCREDSQHRSTMDSYFGEHGHKPLYLDDDKEVESTDEY</sequence>
<feature type="transmembrane region" description="Helical" evidence="2">
    <location>
        <begin position="98"/>
        <end position="118"/>
    </location>
</feature>
<accession>A0A6A7ADU5</accession>
<dbReference type="GO" id="GO:0043386">
    <property type="term" value="P:mycotoxin biosynthetic process"/>
    <property type="evidence" value="ECO:0007669"/>
    <property type="project" value="InterPro"/>
</dbReference>
<gene>
    <name evidence="3" type="ORF">CC86DRAFT_341632</name>
</gene>
<evidence type="ECO:0000256" key="1">
    <source>
        <dbReference type="ARBA" id="ARBA00035112"/>
    </source>
</evidence>
<protein>
    <submittedName>
        <fullName evidence="3">Uncharacterized protein</fullName>
    </submittedName>
</protein>
<dbReference type="PANTHER" id="PTHR33365">
    <property type="entry name" value="YALI0B05434P"/>
    <property type="match status" value="1"/>
</dbReference>
<evidence type="ECO:0000313" key="3">
    <source>
        <dbReference type="EMBL" id="KAF2831054.1"/>
    </source>
</evidence>
<keyword evidence="2" id="KW-0472">Membrane</keyword>
<reference evidence="3" key="1">
    <citation type="journal article" date="2020" name="Stud. Mycol.">
        <title>101 Dothideomycetes genomes: a test case for predicting lifestyles and emergence of pathogens.</title>
        <authorList>
            <person name="Haridas S."/>
            <person name="Albert R."/>
            <person name="Binder M."/>
            <person name="Bloem J."/>
            <person name="Labutti K."/>
            <person name="Salamov A."/>
            <person name="Andreopoulos B."/>
            <person name="Baker S."/>
            <person name="Barry K."/>
            <person name="Bills G."/>
            <person name="Bluhm B."/>
            <person name="Cannon C."/>
            <person name="Castanera R."/>
            <person name="Culley D."/>
            <person name="Daum C."/>
            <person name="Ezra D."/>
            <person name="Gonzalez J."/>
            <person name="Henrissat B."/>
            <person name="Kuo A."/>
            <person name="Liang C."/>
            <person name="Lipzen A."/>
            <person name="Lutzoni F."/>
            <person name="Magnuson J."/>
            <person name="Mondo S."/>
            <person name="Nolan M."/>
            <person name="Ohm R."/>
            <person name="Pangilinan J."/>
            <person name="Park H.-J."/>
            <person name="Ramirez L."/>
            <person name="Alfaro M."/>
            <person name="Sun H."/>
            <person name="Tritt A."/>
            <person name="Yoshinaga Y."/>
            <person name="Zwiers L.-H."/>
            <person name="Turgeon B."/>
            <person name="Goodwin S."/>
            <person name="Spatafora J."/>
            <person name="Crous P."/>
            <person name="Grigoriev I."/>
        </authorList>
    </citation>
    <scope>NUCLEOTIDE SEQUENCE</scope>
    <source>
        <strain evidence="3">CBS 113818</strain>
    </source>
</reference>